<dbReference type="InterPro" id="IPR013584">
    <property type="entry name" value="RAP"/>
</dbReference>
<reference evidence="2" key="1">
    <citation type="journal article" date="2021" name="Proc. Natl. Acad. Sci. U.S.A.">
        <title>Three genomes in the algal genus Volvox reveal the fate of a haploid sex-determining region after a transition to homothallism.</title>
        <authorList>
            <person name="Yamamoto K."/>
            <person name="Hamaji T."/>
            <person name="Kawai-Toyooka H."/>
            <person name="Matsuzaki R."/>
            <person name="Takahashi F."/>
            <person name="Nishimura Y."/>
            <person name="Kawachi M."/>
            <person name="Noguchi H."/>
            <person name="Minakuchi Y."/>
            <person name="Umen J.G."/>
            <person name="Toyoda A."/>
            <person name="Nozaki H."/>
        </authorList>
    </citation>
    <scope>NUCLEOTIDE SEQUENCE</scope>
    <source>
        <strain evidence="2">NIES-3780</strain>
    </source>
</reference>
<sequence>PPPPPTAKHGADDALEAATATTTATAAAVLIPVTDPTAATTATTATTIAHTALLQASAPSRRRRTKMFRVAVEADGPGHYTANTRQPLGMGLYRRRCLEERGWVVVIVPYWRWYEVSPADRDLLLVELLR</sequence>
<accession>A0A8J4BHD8</accession>
<evidence type="ECO:0000313" key="2">
    <source>
        <dbReference type="EMBL" id="GIL61259.1"/>
    </source>
</evidence>
<feature type="non-terminal residue" evidence="2">
    <location>
        <position position="1"/>
    </location>
</feature>
<dbReference type="SMART" id="SM00952">
    <property type="entry name" value="RAP"/>
    <property type="match status" value="1"/>
</dbReference>
<feature type="non-terminal residue" evidence="2">
    <location>
        <position position="130"/>
    </location>
</feature>
<dbReference type="EMBL" id="BNCO01000044">
    <property type="protein sequence ID" value="GIL61259.1"/>
    <property type="molecule type" value="Genomic_DNA"/>
</dbReference>
<keyword evidence="3" id="KW-1185">Reference proteome</keyword>
<dbReference type="AlphaFoldDB" id="A0A8J4BHD8"/>
<proteinExistence type="predicted"/>
<dbReference type="Pfam" id="PF08373">
    <property type="entry name" value="RAP"/>
    <property type="match status" value="1"/>
</dbReference>
<gene>
    <name evidence="2" type="ORF">Vafri_15656</name>
</gene>
<comment type="caution">
    <text evidence="2">The sequence shown here is derived from an EMBL/GenBank/DDBJ whole genome shotgun (WGS) entry which is preliminary data.</text>
</comment>
<feature type="domain" description="RAP" evidence="1">
    <location>
        <begin position="70"/>
        <end position="127"/>
    </location>
</feature>
<dbReference type="PROSITE" id="PS51286">
    <property type="entry name" value="RAP"/>
    <property type="match status" value="1"/>
</dbReference>
<organism evidence="2 3">
    <name type="scientific">Volvox africanus</name>
    <dbReference type="NCBI Taxonomy" id="51714"/>
    <lineage>
        <taxon>Eukaryota</taxon>
        <taxon>Viridiplantae</taxon>
        <taxon>Chlorophyta</taxon>
        <taxon>core chlorophytes</taxon>
        <taxon>Chlorophyceae</taxon>
        <taxon>CS clade</taxon>
        <taxon>Chlamydomonadales</taxon>
        <taxon>Volvocaceae</taxon>
        <taxon>Volvox</taxon>
    </lineage>
</organism>
<evidence type="ECO:0000313" key="3">
    <source>
        <dbReference type="Proteomes" id="UP000747399"/>
    </source>
</evidence>
<protein>
    <recommendedName>
        <fullName evidence="1">RAP domain-containing protein</fullName>
    </recommendedName>
</protein>
<dbReference type="Proteomes" id="UP000747399">
    <property type="component" value="Unassembled WGS sequence"/>
</dbReference>
<name>A0A8J4BHD8_9CHLO</name>
<evidence type="ECO:0000259" key="1">
    <source>
        <dbReference type="PROSITE" id="PS51286"/>
    </source>
</evidence>